<dbReference type="EMBL" id="JAXDAE010000001">
    <property type="protein sequence ID" value="MDY2586179.1"/>
    <property type="molecule type" value="Genomic_DNA"/>
</dbReference>
<gene>
    <name evidence="2" type="ORF">SNF14_02415</name>
</gene>
<comment type="caution">
    <text evidence="2">The sequence shown here is derived from an EMBL/GenBank/DDBJ whole genome shotgun (WGS) entry which is preliminary data.</text>
</comment>
<dbReference type="RefSeq" id="WP_320554548.1">
    <property type="nucleotide sequence ID" value="NZ_JAXDAE010000001.1"/>
</dbReference>
<proteinExistence type="predicted"/>
<keyword evidence="3" id="KW-1185">Reference proteome</keyword>
<feature type="region of interest" description="Disordered" evidence="1">
    <location>
        <begin position="1"/>
        <end position="21"/>
    </location>
</feature>
<name>A0ABU5EIP1_9FLAO</name>
<evidence type="ECO:0000313" key="2">
    <source>
        <dbReference type="EMBL" id="MDY2586179.1"/>
    </source>
</evidence>
<sequence length="442" mass="49870">MTLLSISSCSESDDGTTPLSIETNPDEVFLAQNSQVEIFIFNNDSNIPQSGSLSLSAPSLGSVLINNNNTPSNVSDDYLVYTANANTIGEDSIQYTICDASNNCSTETISLTISSLSVVNMFEGDTPHETLSLYNFFEGDLKELNPTFGVYPYDLITPLFTDYAKKKRFIWMPNGVKANYINDYSSLDFPTGSVIIKNFYYNNVQPNNSSKILETRIMFRKTNGWDFANYVWNDEQTEAFFTNQGSTVNISWLESGALKTTDYRIPSRAECFTCHNSSDNPTPIGLKPQNLNRNYDFNGEVVNQLQKLIQVGYLNSGIPNNINTVVAWDDVSQPLNDRVRSYLDINCAHCHSDNGHCNYRPMRFEYHLTSDPENIGVCVEPETQFIPNSYIVTPNNIDLSILYYRLSTTDESFRMPLLGRTTNHREGIDLIEEWINSLDNCN</sequence>
<accession>A0ABU5EIP1</accession>
<reference evidence="2 3" key="1">
    <citation type="submission" date="2023-11" db="EMBL/GenBank/DDBJ databases">
        <title>Winogradskyella pelagius sp. nov., isolated from coastal sediment.</title>
        <authorList>
            <person name="Li F."/>
        </authorList>
    </citation>
    <scope>NUCLEOTIDE SEQUENCE [LARGE SCALE GENOMIC DNA]</scope>
    <source>
        <strain evidence="2 3">KCTC 23502</strain>
    </source>
</reference>
<dbReference type="Pfam" id="PF17963">
    <property type="entry name" value="Big_9"/>
    <property type="match status" value="1"/>
</dbReference>
<organism evidence="2 3">
    <name type="scientific">Winogradskyella aquimaris</name>
    <dbReference type="NCBI Taxonomy" id="864074"/>
    <lineage>
        <taxon>Bacteria</taxon>
        <taxon>Pseudomonadati</taxon>
        <taxon>Bacteroidota</taxon>
        <taxon>Flavobacteriia</taxon>
        <taxon>Flavobacteriales</taxon>
        <taxon>Flavobacteriaceae</taxon>
        <taxon>Winogradskyella</taxon>
    </lineage>
</organism>
<protein>
    <submittedName>
        <fullName evidence="2">Ig-like domain-containing protein</fullName>
    </submittedName>
</protein>
<dbReference type="Gene3D" id="2.60.40.3440">
    <property type="match status" value="1"/>
</dbReference>
<evidence type="ECO:0000313" key="3">
    <source>
        <dbReference type="Proteomes" id="UP001285855"/>
    </source>
</evidence>
<dbReference type="Proteomes" id="UP001285855">
    <property type="component" value="Unassembled WGS sequence"/>
</dbReference>
<evidence type="ECO:0000256" key="1">
    <source>
        <dbReference type="SAM" id="MobiDB-lite"/>
    </source>
</evidence>